<name>A0ABW2ZUD5_9MICO</name>
<sequence length="388" mass="40426">MSVTAVGVGRRARRTGFWVAVGVVVLVVGGLGAAIGVAGQWQQRDALDPESSGPLGTRAIVEVLRTHGVEVVIARDRSSAREALTGDEATLVLPDAPALSDEALEHLIADADDVVLIEPRSRTLDLLFPGSAPATGFASGPIGPDCAVPDAERAGAVTPGAVYAAREATTGCYPVDDGWGLLVAEREGSRTSAVDGRALFVNEVLADEGNAALAVNLMGRHPRVVWYVPSLADSDLADTSPTLGDLTPAWVSPVIVILLAAGVAAAIQHGRRFGPLVAERLPVTVRASETTEGRGRLYARARDAVHAADQLRIGTLGRLRRVLALGAGASATETADAAAARTGFDRAAVRAVLIDDVPRGDDDLLTLRTRLREIEDAVTAAVRPERNP</sequence>
<dbReference type="Proteomes" id="UP001597042">
    <property type="component" value="Unassembled WGS sequence"/>
</dbReference>
<keyword evidence="1" id="KW-0472">Membrane</keyword>
<protein>
    <submittedName>
        <fullName evidence="3">DUF4350 domain-containing protein</fullName>
    </submittedName>
</protein>
<feature type="transmembrane region" description="Helical" evidence="1">
    <location>
        <begin position="17"/>
        <end position="41"/>
    </location>
</feature>
<reference evidence="4" key="1">
    <citation type="journal article" date="2019" name="Int. J. Syst. Evol. Microbiol.">
        <title>The Global Catalogue of Microorganisms (GCM) 10K type strain sequencing project: providing services to taxonomists for standard genome sequencing and annotation.</title>
        <authorList>
            <consortium name="The Broad Institute Genomics Platform"/>
            <consortium name="The Broad Institute Genome Sequencing Center for Infectious Disease"/>
            <person name="Wu L."/>
            <person name="Ma J."/>
        </authorList>
    </citation>
    <scope>NUCLEOTIDE SEQUENCE [LARGE SCALE GENOMIC DNA]</scope>
    <source>
        <strain evidence="4">CCUG 50754</strain>
    </source>
</reference>
<evidence type="ECO:0000259" key="2">
    <source>
        <dbReference type="Pfam" id="PF14258"/>
    </source>
</evidence>
<comment type="caution">
    <text evidence="3">The sequence shown here is derived from an EMBL/GenBank/DDBJ whole genome shotgun (WGS) entry which is preliminary data.</text>
</comment>
<evidence type="ECO:0000313" key="3">
    <source>
        <dbReference type="EMBL" id="MFD0782068.1"/>
    </source>
</evidence>
<evidence type="ECO:0000313" key="4">
    <source>
        <dbReference type="Proteomes" id="UP001597042"/>
    </source>
</evidence>
<dbReference type="Pfam" id="PF14258">
    <property type="entry name" value="DUF4350"/>
    <property type="match status" value="1"/>
</dbReference>
<dbReference type="EMBL" id="JBHTIM010000001">
    <property type="protein sequence ID" value="MFD0782068.1"/>
    <property type="molecule type" value="Genomic_DNA"/>
</dbReference>
<evidence type="ECO:0000256" key="1">
    <source>
        <dbReference type="SAM" id="Phobius"/>
    </source>
</evidence>
<keyword evidence="4" id="KW-1185">Reference proteome</keyword>
<feature type="domain" description="DUF4350" evidence="2">
    <location>
        <begin position="49"/>
        <end position="217"/>
    </location>
</feature>
<accession>A0ABW2ZUD5</accession>
<dbReference type="RefSeq" id="WP_378753322.1">
    <property type="nucleotide sequence ID" value="NZ_JBHSSV010000015.1"/>
</dbReference>
<keyword evidence="1" id="KW-1133">Transmembrane helix</keyword>
<organism evidence="3 4">
    <name type="scientific">Microbacterium koreense</name>
    <dbReference type="NCBI Taxonomy" id="323761"/>
    <lineage>
        <taxon>Bacteria</taxon>
        <taxon>Bacillati</taxon>
        <taxon>Actinomycetota</taxon>
        <taxon>Actinomycetes</taxon>
        <taxon>Micrococcales</taxon>
        <taxon>Microbacteriaceae</taxon>
        <taxon>Microbacterium</taxon>
    </lineage>
</organism>
<dbReference type="InterPro" id="IPR025646">
    <property type="entry name" value="DUF4350"/>
</dbReference>
<gene>
    <name evidence="3" type="ORF">ACFQZV_12265</name>
</gene>
<proteinExistence type="predicted"/>
<keyword evidence="1" id="KW-0812">Transmembrane</keyword>